<dbReference type="EMBL" id="CP002696">
    <property type="protein sequence ID" value="AEE15663.1"/>
    <property type="molecule type" value="Genomic_DNA"/>
</dbReference>
<dbReference type="Pfam" id="PF14358">
    <property type="entry name" value="DUF4405"/>
    <property type="match status" value="1"/>
</dbReference>
<gene>
    <name evidence="3" type="ordered locus">Trebr_0213</name>
</gene>
<protein>
    <submittedName>
        <fullName evidence="3">Holliday junction ATP-dependent DNA helicase RuvA</fullName>
    </submittedName>
</protein>
<organism evidence="3 4">
    <name type="scientific">Treponema brennaborense (strain DSM 12168 / CIP 105900 / DD5/3)</name>
    <dbReference type="NCBI Taxonomy" id="906968"/>
    <lineage>
        <taxon>Bacteria</taxon>
        <taxon>Pseudomonadati</taxon>
        <taxon>Spirochaetota</taxon>
        <taxon>Spirochaetia</taxon>
        <taxon>Spirochaetales</taxon>
        <taxon>Treponemataceae</taxon>
        <taxon>Treponema</taxon>
    </lineage>
</organism>
<dbReference type="eggNOG" id="ENOG502ZTJV">
    <property type="taxonomic scope" value="Bacteria"/>
</dbReference>
<dbReference type="KEGG" id="tbe:Trebr_0213"/>
<evidence type="ECO:0000259" key="2">
    <source>
        <dbReference type="Pfam" id="PF14358"/>
    </source>
</evidence>
<feature type="transmembrane region" description="Helical" evidence="1">
    <location>
        <begin position="119"/>
        <end position="139"/>
    </location>
</feature>
<evidence type="ECO:0000256" key="1">
    <source>
        <dbReference type="SAM" id="Phobius"/>
    </source>
</evidence>
<keyword evidence="1" id="KW-1133">Transmembrane helix</keyword>
<dbReference type="GO" id="GO:0004386">
    <property type="term" value="F:helicase activity"/>
    <property type="evidence" value="ECO:0007669"/>
    <property type="project" value="UniProtKB-KW"/>
</dbReference>
<keyword evidence="3" id="KW-0547">Nucleotide-binding</keyword>
<keyword evidence="3" id="KW-0067">ATP-binding</keyword>
<proteinExistence type="predicted"/>
<evidence type="ECO:0000313" key="3">
    <source>
        <dbReference type="EMBL" id="AEE15663.1"/>
    </source>
</evidence>
<feature type="transmembrane region" description="Helical" evidence="1">
    <location>
        <begin position="12"/>
        <end position="29"/>
    </location>
</feature>
<feature type="domain" description="Flavinylation-associated cytochrome" evidence="2">
    <location>
        <begin position="74"/>
        <end position="132"/>
    </location>
</feature>
<dbReference type="RefSeq" id="WP_013757382.1">
    <property type="nucleotide sequence ID" value="NC_015500.1"/>
</dbReference>
<keyword evidence="1" id="KW-0812">Transmembrane</keyword>
<feature type="transmembrane region" description="Helical" evidence="1">
    <location>
        <begin position="35"/>
        <end position="52"/>
    </location>
</feature>
<evidence type="ECO:0000313" key="4">
    <source>
        <dbReference type="Proteomes" id="UP000006546"/>
    </source>
</evidence>
<reference evidence="4" key="1">
    <citation type="submission" date="2011-04" db="EMBL/GenBank/DDBJ databases">
        <title>The complete genome of Treponema brennaborense DSM 12168.</title>
        <authorList>
            <person name="Lucas S."/>
            <person name="Han J."/>
            <person name="Lapidus A."/>
            <person name="Bruce D."/>
            <person name="Goodwin L."/>
            <person name="Pitluck S."/>
            <person name="Peters L."/>
            <person name="Kyrpides N."/>
            <person name="Mavromatis K."/>
            <person name="Ivanova N."/>
            <person name="Mikhailova N."/>
            <person name="Pagani I."/>
            <person name="Teshima H."/>
            <person name="Detter J.C."/>
            <person name="Tapia R."/>
            <person name="Han C."/>
            <person name="Land M."/>
            <person name="Hauser L."/>
            <person name="Markowitz V."/>
            <person name="Cheng J.-F."/>
            <person name="Hugenholtz P."/>
            <person name="Woyke T."/>
            <person name="Wu D."/>
            <person name="Gronow S."/>
            <person name="Wellnitz S."/>
            <person name="Brambilla E."/>
            <person name="Klenk H.-P."/>
            <person name="Eisen J.A."/>
        </authorList>
    </citation>
    <scope>NUCLEOTIDE SEQUENCE [LARGE SCALE GENOMIC DNA]</scope>
    <source>
        <strain evidence="4">DSM 12168 / CIP 105900 / DD5/3</strain>
    </source>
</reference>
<accession>F4LLX1</accession>
<dbReference type="OrthoDB" id="9779183at2"/>
<dbReference type="HOGENOM" id="CLU_076881_0_0_12"/>
<dbReference type="Proteomes" id="UP000006546">
    <property type="component" value="Chromosome"/>
</dbReference>
<keyword evidence="1" id="KW-0472">Membrane</keyword>
<dbReference type="STRING" id="906968.Trebr_0213"/>
<dbReference type="InterPro" id="IPR025517">
    <property type="entry name" value="DUF4405"/>
</dbReference>
<keyword evidence="3" id="KW-0347">Helicase</keyword>
<name>F4LLX1_TREBD</name>
<keyword evidence="4" id="KW-1185">Reference proteome</keyword>
<keyword evidence="3" id="KW-0378">Hydrolase</keyword>
<dbReference type="AlphaFoldDB" id="F4LLX1"/>
<feature type="transmembrane region" description="Helical" evidence="1">
    <location>
        <begin position="193"/>
        <end position="217"/>
    </location>
</feature>
<sequence>MNGKKIIRRALDAVMTLLSVLLAGGLFLFPSDVVHEVLGTVLILLWVAHNILNRGFYKSLIKGKYTAVRVMMIVINAALLVSCALLAVSGIMLSNRVFAFIGIERGMGFARKAHLAASHWYYILIALHFALHAGAVFSGIKLRRTARWIRLLVHCTIGAVSLYGLYAFVRLGLWKYLFLTQEFFFFDVQRGFALFLADYISIFVLFASVMNGAMTLFRRV</sequence>
<feature type="transmembrane region" description="Helical" evidence="1">
    <location>
        <begin position="151"/>
        <end position="173"/>
    </location>
</feature>
<feature type="transmembrane region" description="Helical" evidence="1">
    <location>
        <begin position="73"/>
        <end position="99"/>
    </location>
</feature>